<dbReference type="Proteomes" id="UP001060039">
    <property type="component" value="Chromosome"/>
</dbReference>
<keyword evidence="4" id="KW-1185">Reference proteome</keyword>
<dbReference type="RefSeq" id="WP_255159165.1">
    <property type="nucleotide sequence ID" value="NZ_CP101497.1"/>
</dbReference>
<keyword evidence="1" id="KW-0812">Transmembrane</keyword>
<dbReference type="InterPro" id="IPR018764">
    <property type="entry name" value="RskA_C"/>
</dbReference>
<gene>
    <name evidence="3" type="ORF">NNL39_10145</name>
</gene>
<feature type="domain" description="Anti-sigma K factor RskA C-terminal" evidence="2">
    <location>
        <begin position="128"/>
        <end position="254"/>
    </location>
</feature>
<keyword evidence="1" id="KW-0472">Membrane</keyword>
<sequence>MEHADPDALALVALGEPLTDPTVPEHLAACESCQHEVEALRSTVTVARSTVGETALQAPPARVWQGVRAQLGLSSDLEPVMPATVPGAANPGVLSDVTPAGSPREVVALDAARERRAGIRRLVLTVAASAAAAAIVAGGVLVWGAAAPRDGGQLIASAQLDALPAWIGAAGEATVAERADGERVVRVSLDAEVGEGVVREVWLLTENIDGLISLGYLTGASGEFVVPASVDLAEFSVVDVSAEPLDGDPTHSGDSIVRGALDV</sequence>
<organism evidence="3 4">
    <name type="scientific">Microcella humidisoli</name>
    <dbReference type="NCBI Taxonomy" id="2963406"/>
    <lineage>
        <taxon>Bacteria</taxon>
        <taxon>Bacillati</taxon>
        <taxon>Actinomycetota</taxon>
        <taxon>Actinomycetes</taxon>
        <taxon>Micrococcales</taxon>
        <taxon>Microbacteriaceae</taxon>
        <taxon>Microcella</taxon>
    </lineage>
</organism>
<evidence type="ECO:0000313" key="4">
    <source>
        <dbReference type="Proteomes" id="UP001060039"/>
    </source>
</evidence>
<feature type="transmembrane region" description="Helical" evidence="1">
    <location>
        <begin position="122"/>
        <end position="146"/>
    </location>
</feature>
<accession>A0ABY5FUQ7</accession>
<protein>
    <submittedName>
        <fullName evidence="3">Anti-sigma factor</fullName>
    </submittedName>
</protein>
<reference evidence="3" key="1">
    <citation type="submission" date="2022-07" db="EMBL/GenBank/DDBJ databases">
        <title>Taxonomic analysis of Microcella humidisoli nov. sp., isolated from riverside soil.</title>
        <authorList>
            <person name="Molina K.M."/>
            <person name="Kim S.B."/>
        </authorList>
    </citation>
    <scope>NUCLEOTIDE SEQUENCE</scope>
    <source>
        <strain evidence="3">MMS21-STM10</strain>
    </source>
</reference>
<evidence type="ECO:0000313" key="3">
    <source>
        <dbReference type="EMBL" id="UTT62024.1"/>
    </source>
</evidence>
<keyword evidence="1" id="KW-1133">Transmembrane helix</keyword>
<dbReference type="Pfam" id="PF10099">
    <property type="entry name" value="RskA_C"/>
    <property type="match status" value="1"/>
</dbReference>
<name>A0ABY5FUQ7_9MICO</name>
<evidence type="ECO:0000259" key="2">
    <source>
        <dbReference type="Pfam" id="PF10099"/>
    </source>
</evidence>
<evidence type="ECO:0000256" key="1">
    <source>
        <dbReference type="SAM" id="Phobius"/>
    </source>
</evidence>
<proteinExistence type="predicted"/>
<dbReference type="EMBL" id="CP101497">
    <property type="protein sequence ID" value="UTT62024.1"/>
    <property type="molecule type" value="Genomic_DNA"/>
</dbReference>